<organism evidence="1 2">
    <name type="scientific">Demequina litorisediminis</name>
    <dbReference type="NCBI Taxonomy" id="1849022"/>
    <lineage>
        <taxon>Bacteria</taxon>
        <taxon>Bacillati</taxon>
        <taxon>Actinomycetota</taxon>
        <taxon>Actinomycetes</taxon>
        <taxon>Micrococcales</taxon>
        <taxon>Demequinaceae</taxon>
        <taxon>Demequina</taxon>
    </lineage>
</organism>
<gene>
    <name evidence="1" type="ORF">GCM10025876_18400</name>
</gene>
<protein>
    <submittedName>
        <fullName evidence="1">Uncharacterized protein</fullName>
    </submittedName>
</protein>
<dbReference type="Gene3D" id="3.40.30.60">
    <property type="entry name" value="FHIPEP family, domain 1"/>
    <property type="match status" value="1"/>
</dbReference>
<reference evidence="2" key="1">
    <citation type="journal article" date="2019" name="Int. J. Syst. Evol. Microbiol.">
        <title>The Global Catalogue of Microorganisms (GCM) 10K type strain sequencing project: providing services to taxonomists for standard genome sequencing and annotation.</title>
        <authorList>
            <consortium name="The Broad Institute Genomics Platform"/>
            <consortium name="The Broad Institute Genome Sequencing Center for Infectious Disease"/>
            <person name="Wu L."/>
            <person name="Ma J."/>
        </authorList>
    </citation>
    <scope>NUCLEOTIDE SEQUENCE [LARGE SCALE GENOMIC DNA]</scope>
    <source>
        <strain evidence="2">NBRC 112299</strain>
    </source>
</reference>
<keyword evidence="2" id="KW-1185">Reference proteome</keyword>
<dbReference type="InterPro" id="IPR001712">
    <property type="entry name" value="T3SS_FHIPEP"/>
</dbReference>
<comment type="caution">
    <text evidence="1">The sequence shown here is derived from an EMBL/GenBank/DDBJ whole genome shotgun (WGS) entry which is preliminary data.</text>
</comment>
<dbReference type="Pfam" id="PF00771">
    <property type="entry name" value="FHIPEP"/>
    <property type="match status" value="1"/>
</dbReference>
<dbReference type="EMBL" id="BSUN01000001">
    <property type="protein sequence ID" value="GMA35636.1"/>
    <property type="molecule type" value="Genomic_DNA"/>
</dbReference>
<name>A0ABQ6ID83_9MICO</name>
<accession>A0ABQ6ID83</accession>
<dbReference type="InterPro" id="IPR042194">
    <property type="entry name" value="FHIPEP_1"/>
</dbReference>
<dbReference type="Proteomes" id="UP001157125">
    <property type="component" value="Unassembled WGS sequence"/>
</dbReference>
<sequence>MGFLASGFPRRLKPQAELAGATVVDRASVLVTHLGSIITAHAPRLLSREDVRMLVDGVKQVNHAVVDEPGAHGAVARRGAAGLAGTAGGAGLDP</sequence>
<evidence type="ECO:0000313" key="1">
    <source>
        <dbReference type="EMBL" id="GMA35636.1"/>
    </source>
</evidence>
<proteinExistence type="predicted"/>
<evidence type="ECO:0000313" key="2">
    <source>
        <dbReference type="Proteomes" id="UP001157125"/>
    </source>
</evidence>